<evidence type="ECO:0000256" key="1">
    <source>
        <dbReference type="ARBA" id="ARBA00023015"/>
    </source>
</evidence>
<reference evidence="6" key="1">
    <citation type="submission" date="2021-08" db="EMBL/GenBank/DDBJ databases">
        <title>Global Aspergillus fumigatus from environmental and clinical sources.</title>
        <authorList>
            <person name="Barber A."/>
            <person name="Sae-Ong T."/>
        </authorList>
    </citation>
    <scope>NUCLEOTIDE SEQUENCE</scope>
    <source>
        <strain evidence="6">NRZ-2016-071</strain>
    </source>
</reference>
<evidence type="ECO:0000313" key="6">
    <source>
        <dbReference type="EMBL" id="KAH1902078.1"/>
    </source>
</evidence>
<keyword evidence="3" id="KW-0804">Transcription</keyword>
<keyword evidence="4" id="KW-0539">Nucleus</keyword>
<dbReference type="GO" id="GO:0000981">
    <property type="term" value="F:DNA-binding transcription factor activity, RNA polymerase II-specific"/>
    <property type="evidence" value="ECO:0007669"/>
    <property type="project" value="InterPro"/>
</dbReference>
<evidence type="ECO:0000256" key="5">
    <source>
        <dbReference type="SAM" id="MobiDB-lite"/>
    </source>
</evidence>
<dbReference type="CDD" id="cd00067">
    <property type="entry name" value="GAL4"/>
    <property type="match status" value="1"/>
</dbReference>
<comment type="caution">
    <text evidence="6">The sequence shown here is derived from an EMBL/GenBank/DDBJ whole genome shotgun (WGS) entry which is preliminary data.</text>
</comment>
<dbReference type="Pfam" id="PF11951">
    <property type="entry name" value="Fungal_trans_2"/>
    <property type="match status" value="1"/>
</dbReference>
<dbReference type="OMA" id="IWHDRIA"/>
<dbReference type="Proteomes" id="UP000813423">
    <property type="component" value="Unassembled WGS sequence"/>
</dbReference>
<feature type="region of interest" description="Disordered" evidence="5">
    <location>
        <begin position="419"/>
        <end position="441"/>
    </location>
</feature>
<dbReference type="InterPro" id="IPR036864">
    <property type="entry name" value="Zn2-C6_fun-type_DNA-bd_sf"/>
</dbReference>
<evidence type="ECO:0000256" key="3">
    <source>
        <dbReference type="ARBA" id="ARBA00023163"/>
    </source>
</evidence>
<dbReference type="Gene3D" id="4.10.240.10">
    <property type="entry name" value="Zn(2)-C6 fungal-type DNA-binding domain"/>
    <property type="match status" value="1"/>
</dbReference>
<dbReference type="PANTHER" id="PTHR38111:SF6">
    <property type="entry name" value="FINGER DOMAIN PROTEIN, PUTATIVE (AFU_ORTHOLOGUE AFUA_8G01940)-RELATED"/>
    <property type="match status" value="1"/>
</dbReference>
<dbReference type="GO" id="GO:0003677">
    <property type="term" value="F:DNA binding"/>
    <property type="evidence" value="ECO:0007669"/>
    <property type="project" value="UniProtKB-KW"/>
</dbReference>
<name>A0A8H4HNF7_ASPFM</name>
<dbReference type="InterPro" id="IPR021858">
    <property type="entry name" value="Fun_TF"/>
</dbReference>
<protein>
    <submittedName>
        <fullName evidence="6">Uncharacterized protein</fullName>
    </submittedName>
</protein>
<evidence type="ECO:0000256" key="4">
    <source>
        <dbReference type="ARBA" id="ARBA00023242"/>
    </source>
</evidence>
<dbReference type="SUPFAM" id="SSF57701">
    <property type="entry name" value="Zn2/Cys6 DNA-binding domain"/>
    <property type="match status" value="1"/>
</dbReference>
<dbReference type="PANTHER" id="PTHR38111">
    <property type="entry name" value="ZN(2)-C6 FUNGAL-TYPE DOMAIN-CONTAINING PROTEIN-RELATED"/>
    <property type="match status" value="1"/>
</dbReference>
<dbReference type="GO" id="GO:0008270">
    <property type="term" value="F:zinc ion binding"/>
    <property type="evidence" value="ECO:0007669"/>
    <property type="project" value="InterPro"/>
</dbReference>
<dbReference type="InterPro" id="IPR001138">
    <property type="entry name" value="Zn2Cys6_DnaBD"/>
</dbReference>
<dbReference type="PROSITE" id="PS50048">
    <property type="entry name" value="ZN2_CY6_FUNGAL_2"/>
    <property type="match status" value="1"/>
</dbReference>
<sequence>MVGVPRSAGCRTCIQRRVKCDEGRPECRRCRDRNVKCPGYQRRVKFYHQTPASLRNRKQKDSRHVAAPAVHALTPRASMDGNIVPSLVSTAIDTQMKEVFQYFVMVSFPGLFSAWRNRVELNWLDFVRHHLDTSSHALIWSLRSLSVWHLGRAQNDHDKMLASRHFYGRGLQHLIYSLRDPRTATSNLTLMAAIHLGIYEMLDGLGEKSWLAHSRGIGKLFQLRGPQAHRDGFGRTLLVAYRPFLVADAIVSEEPCFLEEPGWQAIVHDAIAFERSAGKSCPLSEIVELAFNEIVLCPGLFARTRAFVSQTGVKSEILRESLVARITRCRDRLVEFHGEMQPLIVKYNKDNMLKWEEDTKSPIPTEYGPKVAKFAARGARSAIAVLNQLLVLIEADKNRSFLDTKPPCRNTLWKLPAGSIASSESQEKQPTAYDAHEDDSPDRLDQLALSMGMLAIRSGKPPAHQY</sequence>
<keyword evidence="2" id="KW-0238">DNA-binding</keyword>
<dbReference type="SMART" id="SM00066">
    <property type="entry name" value="GAL4"/>
    <property type="match status" value="1"/>
</dbReference>
<evidence type="ECO:0000256" key="2">
    <source>
        <dbReference type="ARBA" id="ARBA00023125"/>
    </source>
</evidence>
<dbReference type="AlphaFoldDB" id="A0A8H4HNF7"/>
<accession>A0A8H4HNF7</accession>
<keyword evidence="1" id="KW-0805">Transcription regulation</keyword>
<dbReference type="Pfam" id="PF00172">
    <property type="entry name" value="Zn_clus"/>
    <property type="match status" value="1"/>
</dbReference>
<evidence type="ECO:0000313" key="7">
    <source>
        <dbReference type="Proteomes" id="UP000813423"/>
    </source>
</evidence>
<organism evidence="6 7">
    <name type="scientific">Aspergillus fumigatus</name>
    <name type="common">Neosartorya fumigata</name>
    <dbReference type="NCBI Taxonomy" id="746128"/>
    <lineage>
        <taxon>Eukaryota</taxon>
        <taxon>Fungi</taxon>
        <taxon>Dikarya</taxon>
        <taxon>Ascomycota</taxon>
        <taxon>Pezizomycotina</taxon>
        <taxon>Eurotiomycetes</taxon>
        <taxon>Eurotiomycetidae</taxon>
        <taxon>Eurotiales</taxon>
        <taxon>Aspergillaceae</taxon>
        <taxon>Aspergillus</taxon>
        <taxon>Aspergillus subgen. Fumigati</taxon>
    </lineage>
</organism>
<gene>
    <name evidence="6" type="ORF">KXV57_007662</name>
</gene>
<proteinExistence type="predicted"/>
<dbReference type="InterPro" id="IPR053178">
    <property type="entry name" value="Osmoadaptation_assoc"/>
</dbReference>
<dbReference type="EMBL" id="JAIBSC010000062">
    <property type="protein sequence ID" value="KAH1902078.1"/>
    <property type="molecule type" value="Genomic_DNA"/>
</dbReference>